<gene>
    <name evidence="2" type="ORF">CLV93_102351</name>
</gene>
<dbReference type="InterPro" id="IPR055353">
    <property type="entry name" value="DUF7619"/>
</dbReference>
<dbReference type="Pfam" id="PF24595">
    <property type="entry name" value="DUF7619"/>
    <property type="match status" value="1"/>
</dbReference>
<dbReference type="InterPro" id="IPR013320">
    <property type="entry name" value="ConA-like_dom_sf"/>
</dbReference>
<dbReference type="SUPFAM" id="SSF49899">
    <property type="entry name" value="Concanavalin A-like lectins/glucanases"/>
    <property type="match status" value="1"/>
</dbReference>
<dbReference type="EMBL" id="PYGC01000002">
    <property type="protein sequence ID" value="PSK84562.1"/>
    <property type="molecule type" value="Genomic_DNA"/>
</dbReference>
<accession>A0A2P8CI12</accession>
<comment type="caution">
    <text evidence="2">The sequence shown here is derived from an EMBL/GenBank/DDBJ whole genome shotgun (WGS) entry which is preliminary data.</text>
</comment>
<dbReference type="Pfam" id="PF18962">
    <property type="entry name" value="Por_Secre_tail"/>
    <property type="match status" value="1"/>
</dbReference>
<dbReference type="SMART" id="SM00089">
    <property type="entry name" value="PKD"/>
    <property type="match status" value="1"/>
</dbReference>
<dbReference type="Gene3D" id="2.60.40.10">
    <property type="entry name" value="Immunoglobulins"/>
    <property type="match status" value="1"/>
</dbReference>
<evidence type="ECO:0000259" key="1">
    <source>
        <dbReference type="PROSITE" id="PS50093"/>
    </source>
</evidence>
<dbReference type="SUPFAM" id="SSF50939">
    <property type="entry name" value="Sialidases"/>
    <property type="match status" value="2"/>
</dbReference>
<proteinExistence type="predicted"/>
<dbReference type="OrthoDB" id="1037816at2"/>
<reference evidence="2 3" key="1">
    <citation type="submission" date="2018-03" db="EMBL/GenBank/DDBJ databases">
        <title>Genomic Encyclopedia of Archaeal and Bacterial Type Strains, Phase II (KMG-II): from individual species to whole genera.</title>
        <authorList>
            <person name="Goeker M."/>
        </authorList>
    </citation>
    <scope>NUCLEOTIDE SEQUENCE [LARGE SCALE GENOMIC DNA]</scope>
    <source>
        <strain evidence="2 3">DSM 27267</strain>
    </source>
</reference>
<sequence>MSFLTMPRKRPVYMKRSILFLLLATISLLTTAQTLPFSLTDLNESGNPVYAPEMIVSGETIHTIWITRNSDNTYTMNYRRSTDSGVSWETTKVLFTSDIESWQGMATSNNFKRLAIDRNKVFVMIQAGNVDDKAVLYLTSSTDGGVSFSTPKPVYEGDVYNSVDHSFVQYSNGTLYNVFVTHNNNNGATQFYLLSSTNDGADVTLNPFLAPESWGIDDFLADGNDLYILYSYAYYYYGFNYGNVKMAVSHDGGATFSETELSVPAEGYTDDRHRASISTDRRAPLIAKSGSTVSVIWTLIDSDEKTHLRYARSADNGDTFSTPVSLASDDDVAGTINGQRITIATLDEDIFIIFPDYIINKASSMYLITSNDNGNSFSSVKTLNTDYSYPKGNLPLLSLSPNKVAAAWSPGVVRYSTDKGETFDSGQMLYPYSTYMYDMILRDFVSDEDRNVRFLGNGRISSDLENQVIFGRLLSANTPSETNSAFTITRGADNPSYLEIPETPEIAIDSAITIEFWTRIDITTEGSSSFILFEKLDSHAGSADRQFEIEVMRDYNTANNPKLRGTLITDKGTFVIEAKTDLYDDKWHHIGYSYDARAGLKNYKLFVDGKEVASKTVTGKIEPEPGVYIFGPYYLSNPLGLGLDEIRIWEKGFNQEEMAEKATHIMTGTEDKLLVYINCNESLKDLTGHGADGFNLVTGEFTAASPQPPVVAFEAYKNIQTVSFNQKSENATQYSWDFGDGETSDLANPTHEYSGPGEYNVTLTASNNGTSFSATKTITIEGIARIEDDVAGNTGYATVKIYGGGLTDNSTFKITMGGEEVVAEEISLYQPGVLIGTLDLHEKAVGKWDVVVQSASGTVTIPEGFTVVEGEEASPWVEVQGRGRILFNMWQTYTIRYGNDSNVDAMGVPLFLVVPWDTEVELIDFTISFNGYAESNGEEIPAELLQPFYETDQVMGEEFHAKVYPFYVPIIPANSSNEVHIRLKSPSDIRVLAWVSEPFFGSPMDEEIQDCLLRAQAGAVANGLVNLAASALPGAGCVKDVVTTYIWNPLDFSKPKADEKPTWGSMIWNYAKTVASCAVDFVPAAKAYELAIGVFQFGADIYDNYQKDQECRKLAKQSKNDRGITAVSSFDPNEIVGPDGPGAEKYIAETQRFPYTIYFENKSSASAPAHIVTVTDTLDLARFRASDFTFGSFGFGDTIITPNTQETYSFSSDVELNSNLLLRVTGKVDTLTGVISWQFASLDPLTMDIHEDPQVGFLPPNVTSPEGEGFVSFTVGVHEPGANGTTYENQATIVFDANEPIKTNVWHNTVDVIAPESQVEQLDAETGPTTFTVTWSGTDNAAGIEYYDIYVKVNDEDPVLWLVHTKETSAEFVGEVGDVYKFYSVATDNVGNTEEASTTYDAETLVTSSDELISLNESWTLFPNPTNGELNLSINDMEGELILLEIYSATGNKVFERQISIHGCQQNEHINLNRYPSGIYIARLTVGNEITQKSIILK</sequence>
<name>A0A2P8CI12_9BACT</name>
<feature type="domain" description="PKD" evidence="1">
    <location>
        <begin position="728"/>
        <end position="781"/>
    </location>
</feature>
<dbReference type="GO" id="GO:0005975">
    <property type="term" value="P:carbohydrate metabolic process"/>
    <property type="evidence" value="ECO:0007669"/>
    <property type="project" value="UniProtKB-ARBA"/>
</dbReference>
<dbReference type="PROSITE" id="PS50093">
    <property type="entry name" value="PKD"/>
    <property type="match status" value="1"/>
</dbReference>
<dbReference type="CDD" id="cd00146">
    <property type="entry name" value="PKD"/>
    <property type="match status" value="1"/>
</dbReference>
<dbReference type="InterPro" id="IPR026444">
    <property type="entry name" value="Secre_tail"/>
</dbReference>
<dbReference type="InterPro" id="IPR036278">
    <property type="entry name" value="Sialidase_sf"/>
</dbReference>
<dbReference type="Gene3D" id="2.60.120.200">
    <property type="match status" value="1"/>
</dbReference>
<dbReference type="CDD" id="cd15482">
    <property type="entry name" value="Sialidase_non-viral"/>
    <property type="match status" value="2"/>
</dbReference>
<protein>
    <submittedName>
        <fullName evidence="2">Putative secreted protein (Por secretion system target)</fullName>
    </submittedName>
</protein>
<dbReference type="SUPFAM" id="SSF49299">
    <property type="entry name" value="PKD domain"/>
    <property type="match status" value="1"/>
</dbReference>
<dbReference type="InterPro" id="IPR000601">
    <property type="entry name" value="PKD_dom"/>
</dbReference>
<dbReference type="RefSeq" id="WP_146141955.1">
    <property type="nucleotide sequence ID" value="NZ_BLAU01000001.1"/>
</dbReference>
<dbReference type="InterPro" id="IPR013783">
    <property type="entry name" value="Ig-like_fold"/>
</dbReference>
<organism evidence="2 3">
    <name type="scientific">Prolixibacter denitrificans</name>
    <dbReference type="NCBI Taxonomy" id="1541063"/>
    <lineage>
        <taxon>Bacteria</taxon>
        <taxon>Pseudomonadati</taxon>
        <taxon>Bacteroidota</taxon>
        <taxon>Bacteroidia</taxon>
        <taxon>Marinilabiliales</taxon>
        <taxon>Prolixibacteraceae</taxon>
        <taxon>Prolixibacter</taxon>
    </lineage>
</organism>
<dbReference type="Proteomes" id="UP000240621">
    <property type="component" value="Unassembled WGS sequence"/>
</dbReference>
<evidence type="ECO:0000313" key="3">
    <source>
        <dbReference type="Proteomes" id="UP000240621"/>
    </source>
</evidence>
<dbReference type="GO" id="GO:0004553">
    <property type="term" value="F:hydrolase activity, hydrolyzing O-glycosyl compounds"/>
    <property type="evidence" value="ECO:0007669"/>
    <property type="project" value="UniProtKB-ARBA"/>
</dbReference>
<dbReference type="InterPro" id="IPR035986">
    <property type="entry name" value="PKD_dom_sf"/>
</dbReference>
<dbReference type="Pfam" id="PF18911">
    <property type="entry name" value="PKD_4"/>
    <property type="match status" value="1"/>
</dbReference>
<dbReference type="Gene3D" id="2.120.10.10">
    <property type="match status" value="2"/>
</dbReference>
<dbReference type="InterPro" id="IPR022409">
    <property type="entry name" value="PKD/Chitinase_dom"/>
</dbReference>
<evidence type="ECO:0000313" key="2">
    <source>
        <dbReference type="EMBL" id="PSK84562.1"/>
    </source>
</evidence>
<dbReference type="NCBIfam" id="TIGR04183">
    <property type="entry name" value="Por_Secre_tail"/>
    <property type="match status" value="1"/>
</dbReference>